<organism evidence="2 3">
    <name type="scientific">Blastopirellula marina</name>
    <dbReference type="NCBI Taxonomy" id="124"/>
    <lineage>
        <taxon>Bacteria</taxon>
        <taxon>Pseudomonadati</taxon>
        <taxon>Planctomycetota</taxon>
        <taxon>Planctomycetia</taxon>
        <taxon>Pirellulales</taxon>
        <taxon>Pirellulaceae</taxon>
        <taxon>Blastopirellula</taxon>
    </lineage>
</organism>
<evidence type="ECO:0000256" key="1">
    <source>
        <dbReference type="SAM" id="Phobius"/>
    </source>
</evidence>
<dbReference type="InterPro" id="IPR032675">
    <property type="entry name" value="LRR_dom_sf"/>
</dbReference>
<protein>
    <recommendedName>
        <fullName evidence="4">Leucine-rich repeat domain-containing protein</fullName>
    </recommendedName>
</protein>
<dbReference type="RefSeq" id="WP_105336630.1">
    <property type="nucleotide sequence ID" value="NZ_PUHZ01000017.1"/>
</dbReference>
<keyword evidence="1" id="KW-1133">Transmembrane helix</keyword>
<dbReference type="SUPFAM" id="SSF52047">
    <property type="entry name" value="RNI-like"/>
    <property type="match status" value="1"/>
</dbReference>
<dbReference type="OrthoDB" id="279211at2"/>
<evidence type="ECO:0008006" key="4">
    <source>
        <dbReference type="Google" id="ProtNLM"/>
    </source>
</evidence>
<feature type="transmembrane region" description="Helical" evidence="1">
    <location>
        <begin position="23"/>
        <end position="42"/>
    </location>
</feature>
<sequence>MNESQDKPQTETTPPKQGWRVRWSLRALIVVITLGCLLFALISWHARIGKIHEEVAQRLKGAPWGQTSEKPITGRWHVEWYMETPEVVTTSRPLRSRPGEPVRYQQIKHNEMVRQSPEWVQQTGTELLFHRIKSISALGHYSRDEIEATVRELSRLDHLQRLDISGEAFTAADLSRIAANVDIDKINGYHIKLEFGDRMPGLLNSPIEDLNLSHTRFSGAAIVDLPISLIKLNLERTSVTDESLDQFVRLTNLKQLNLKRTPTSRAAIGALKRKMPWCGIKWSPL</sequence>
<dbReference type="Proteomes" id="UP000237819">
    <property type="component" value="Unassembled WGS sequence"/>
</dbReference>
<name>A0A2S8GK17_9BACT</name>
<gene>
    <name evidence="2" type="ORF">C5Y93_16960</name>
</gene>
<proteinExistence type="predicted"/>
<reference evidence="2 3" key="1">
    <citation type="submission" date="2018-02" db="EMBL/GenBank/DDBJ databases">
        <title>Comparative genomes isolates from brazilian mangrove.</title>
        <authorList>
            <person name="Araujo J.E."/>
            <person name="Taketani R.G."/>
            <person name="Silva M.C.P."/>
            <person name="Loureco M.V."/>
            <person name="Andreote F.D."/>
        </authorList>
    </citation>
    <scope>NUCLEOTIDE SEQUENCE [LARGE SCALE GENOMIC DNA]</scope>
    <source>
        <strain evidence="2 3">Nap-Phe MGV</strain>
    </source>
</reference>
<keyword evidence="1" id="KW-0472">Membrane</keyword>
<dbReference type="EMBL" id="PUHZ01000017">
    <property type="protein sequence ID" value="PQO44788.1"/>
    <property type="molecule type" value="Genomic_DNA"/>
</dbReference>
<keyword evidence="1" id="KW-0812">Transmembrane</keyword>
<comment type="caution">
    <text evidence="2">The sequence shown here is derived from an EMBL/GenBank/DDBJ whole genome shotgun (WGS) entry which is preliminary data.</text>
</comment>
<evidence type="ECO:0000313" key="2">
    <source>
        <dbReference type="EMBL" id="PQO44788.1"/>
    </source>
</evidence>
<accession>A0A2S8GK17</accession>
<dbReference type="AlphaFoldDB" id="A0A2S8GK17"/>
<evidence type="ECO:0000313" key="3">
    <source>
        <dbReference type="Proteomes" id="UP000237819"/>
    </source>
</evidence>
<dbReference type="Gene3D" id="3.80.10.10">
    <property type="entry name" value="Ribonuclease Inhibitor"/>
    <property type="match status" value="1"/>
</dbReference>